<dbReference type="PANTHER" id="PTHR33257:SF4">
    <property type="entry name" value="EXPRESSED PROTEIN"/>
    <property type="match status" value="1"/>
</dbReference>
<comment type="caution">
    <text evidence="2">The sequence shown here is derived from an EMBL/GenBank/DDBJ whole genome shotgun (WGS) entry which is preliminary data.</text>
</comment>
<dbReference type="PANTHER" id="PTHR33257">
    <property type="entry name" value="OS05G0165500 PROTEIN"/>
    <property type="match status" value="1"/>
</dbReference>
<evidence type="ECO:0000256" key="1">
    <source>
        <dbReference type="SAM" id="MobiDB-lite"/>
    </source>
</evidence>
<protein>
    <submittedName>
        <fullName evidence="2">Uncharacterized protein</fullName>
    </submittedName>
</protein>
<reference evidence="2" key="1">
    <citation type="journal article" date="2023" name="Plant J.">
        <title>The genome of the king protea, Protea cynaroides.</title>
        <authorList>
            <person name="Chang J."/>
            <person name="Duong T.A."/>
            <person name="Schoeman C."/>
            <person name="Ma X."/>
            <person name="Roodt D."/>
            <person name="Barker N."/>
            <person name="Li Z."/>
            <person name="Van de Peer Y."/>
            <person name="Mizrachi E."/>
        </authorList>
    </citation>
    <scope>NUCLEOTIDE SEQUENCE</scope>
    <source>
        <tissue evidence="2">Young leaves</tissue>
    </source>
</reference>
<organism evidence="2 3">
    <name type="scientific">Protea cynaroides</name>
    <dbReference type="NCBI Taxonomy" id="273540"/>
    <lineage>
        <taxon>Eukaryota</taxon>
        <taxon>Viridiplantae</taxon>
        <taxon>Streptophyta</taxon>
        <taxon>Embryophyta</taxon>
        <taxon>Tracheophyta</taxon>
        <taxon>Spermatophyta</taxon>
        <taxon>Magnoliopsida</taxon>
        <taxon>Proteales</taxon>
        <taxon>Proteaceae</taxon>
        <taxon>Protea</taxon>
    </lineage>
</organism>
<feature type="region of interest" description="Disordered" evidence="1">
    <location>
        <begin position="56"/>
        <end position="183"/>
    </location>
</feature>
<keyword evidence="3" id="KW-1185">Reference proteome</keyword>
<dbReference type="Proteomes" id="UP001141806">
    <property type="component" value="Unassembled WGS sequence"/>
</dbReference>
<feature type="compositionally biased region" description="Low complexity" evidence="1">
    <location>
        <begin position="127"/>
        <end position="149"/>
    </location>
</feature>
<sequence length="228" mass="24767">MFMMRTSSSTELPQNSLQIKEDDKFFSRLLTKESSMENPSMRVYYGSAGGAIPFVWESQPGTPKHRFNGTSLPPLTPPPSFQSVPKQKPVTKPSTSNLLHNIFPRLSQKKTHMQVPPPPSPSPSPPSSLSWSSSLSSSSSSSSTPTTPSKFRVNRTHGRISSSRLSFDSKGDDEYQGFGDPTSSTLCFRVGKESTARGLSGCNPSMMIIKNAFLSIVGQRSGRGTSTV</sequence>
<dbReference type="OrthoDB" id="691043at2759"/>
<dbReference type="AlphaFoldDB" id="A0A9Q0R0E9"/>
<evidence type="ECO:0000313" key="3">
    <source>
        <dbReference type="Proteomes" id="UP001141806"/>
    </source>
</evidence>
<proteinExistence type="predicted"/>
<feature type="compositionally biased region" description="Pro residues" evidence="1">
    <location>
        <begin position="115"/>
        <end position="126"/>
    </location>
</feature>
<name>A0A9Q0R0E9_9MAGN</name>
<evidence type="ECO:0000313" key="2">
    <source>
        <dbReference type="EMBL" id="KAJ4978432.1"/>
    </source>
</evidence>
<accession>A0A9Q0R0E9</accession>
<dbReference type="EMBL" id="JAMYWD010000002">
    <property type="protein sequence ID" value="KAJ4978432.1"/>
    <property type="molecule type" value="Genomic_DNA"/>
</dbReference>
<gene>
    <name evidence="2" type="ORF">NE237_009212</name>
</gene>